<accession>A0A8W8MMS6</accession>
<organism evidence="3 4">
    <name type="scientific">Magallana gigas</name>
    <name type="common">Pacific oyster</name>
    <name type="synonym">Crassostrea gigas</name>
    <dbReference type="NCBI Taxonomy" id="29159"/>
    <lineage>
        <taxon>Eukaryota</taxon>
        <taxon>Metazoa</taxon>
        <taxon>Spiralia</taxon>
        <taxon>Lophotrochozoa</taxon>
        <taxon>Mollusca</taxon>
        <taxon>Bivalvia</taxon>
        <taxon>Autobranchia</taxon>
        <taxon>Pteriomorphia</taxon>
        <taxon>Ostreida</taxon>
        <taxon>Ostreoidea</taxon>
        <taxon>Ostreidae</taxon>
        <taxon>Magallana</taxon>
    </lineage>
</organism>
<feature type="chain" id="PRO_5036505125" description="TNFR-Cys domain-containing protein" evidence="2">
    <location>
        <begin position="25"/>
        <end position="157"/>
    </location>
</feature>
<keyword evidence="2" id="KW-0732">Signal</keyword>
<evidence type="ECO:0000256" key="1">
    <source>
        <dbReference type="SAM" id="Phobius"/>
    </source>
</evidence>
<feature type="signal peptide" evidence="2">
    <location>
        <begin position="1"/>
        <end position="24"/>
    </location>
</feature>
<reference evidence="3" key="1">
    <citation type="submission" date="2022-08" db="UniProtKB">
        <authorList>
            <consortium name="EnsemblMetazoa"/>
        </authorList>
    </citation>
    <scope>IDENTIFICATION</scope>
    <source>
        <strain evidence="3">05x7-T-G4-1.051#20</strain>
    </source>
</reference>
<name>A0A8W8MMS6_MAGGI</name>
<dbReference type="Proteomes" id="UP000005408">
    <property type="component" value="Unassembled WGS sequence"/>
</dbReference>
<evidence type="ECO:0008006" key="5">
    <source>
        <dbReference type="Google" id="ProtNLM"/>
    </source>
</evidence>
<feature type="transmembrane region" description="Helical" evidence="1">
    <location>
        <begin position="120"/>
        <end position="140"/>
    </location>
</feature>
<sequence>MFTHFLNSVVLTLLHVTFLCLVDSKSGPCTQYPKGCCPSTMWDTAKKQCVECPSGFYWFNCSRRCVYPYFGYKCKDYCFCEKDLCDFVRGCLGYIENSTKQSFSSCKTEIAKPDADKNSFVTVLTVIAVVCIACVMVFLFKEPRQHHSDQRMQPQIM</sequence>
<keyword evidence="1" id="KW-1133">Transmembrane helix</keyword>
<evidence type="ECO:0000256" key="2">
    <source>
        <dbReference type="SAM" id="SignalP"/>
    </source>
</evidence>
<dbReference type="EnsemblMetazoa" id="G34169.1">
    <property type="protein sequence ID" value="G34169.1:cds"/>
    <property type="gene ID" value="G34169"/>
</dbReference>
<protein>
    <recommendedName>
        <fullName evidence="5">TNFR-Cys domain-containing protein</fullName>
    </recommendedName>
</protein>
<keyword evidence="4" id="KW-1185">Reference proteome</keyword>
<keyword evidence="1" id="KW-0812">Transmembrane</keyword>
<proteinExistence type="predicted"/>
<dbReference type="AlphaFoldDB" id="A0A8W8MMS6"/>
<evidence type="ECO:0000313" key="3">
    <source>
        <dbReference type="EnsemblMetazoa" id="G34169.1:cds"/>
    </source>
</evidence>
<keyword evidence="1" id="KW-0472">Membrane</keyword>
<evidence type="ECO:0000313" key="4">
    <source>
        <dbReference type="Proteomes" id="UP000005408"/>
    </source>
</evidence>